<dbReference type="InterPro" id="IPR000823">
    <property type="entry name" value="Peroxidase_pln"/>
</dbReference>
<dbReference type="FunFam" id="1.10.420.10:FF:000001">
    <property type="entry name" value="Peroxidase"/>
    <property type="match status" value="1"/>
</dbReference>
<keyword evidence="18" id="KW-0964">Secreted</keyword>
<evidence type="ECO:0000256" key="18">
    <source>
        <dbReference type="RuleBase" id="RU362060"/>
    </source>
</evidence>
<comment type="cofactor">
    <cofactor evidence="15 18">
        <name>heme b</name>
        <dbReference type="ChEBI" id="CHEBI:60344"/>
    </cofactor>
    <text evidence="15 18">Binds 1 heme b (iron(II)-protoporphyrin IX) group per subunit.</text>
</comment>
<comment type="cofactor">
    <cofactor evidence="15 18">
        <name>Ca(2+)</name>
        <dbReference type="ChEBI" id="CHEBI:29108"/>
    </cofactor>
    <text evidence="15 18">Binds 2 calcium ions per subunit.</text>
</comment>
<dbReference type="Pfam" id="PF00141">
    <property type="entry name" value="peroxidase"/>
    <property type="match status" value="1"/>
</dbReference>
<evidence type="ECO:0000256" key="3">
    <source>
        <dbReference type="ARBA" id="ARBA00006873"/>
    </source>
</evidence>
<feature type="binding site" evidence="15">
    <location>
        <position position="76"/>
    </location>
    <ligand>
        <name>Ca(2+)</name>
        <dbReference type="ChEBI" id="CHEBI:29108"/>
        <label>1</label>
    </ligand>
</feature>
<dbReference type="PROSITE" id="PS00435">
    <property type="entry name" value="PEROXIDASE_1"/>
    <property type="match status" value="1"/>
</dbReference>
<dbReference type="PROSITE" id="PS50873">
    <property type="entry name" value="PEROXIDASE_4"/>
    <property type="match status" value="1"/>
</dbReference>
<keyword evidence="7 15" id="KW-0106">Calcium</keyword>
<feature type="chain" id="PRO_5043095427" description="Peroxidase" evidence="18">
    <location>
        <begin position="19"/>
        <end position="367"/>
    </location>
</feature>
<keyword evidence="5 18" id="KW-0349">Heme</keyword>
<dbReference type="PANTHER" id="PTHR31517">
    <property type="match status" value="1"/>
</dbReference>
<reference evidence="20" key="1">
    <citation type="journal article" date="2018" name="DNA Res.">
        <title>Multiple hybrid de novo genome assembly of finger millet, an orphan allotetraploid crop.</title>
        <authorList>
            <person name="Hatakeyama M."/>
            <person name="Aluri S."/>
            <person name="Balachadran M.T."/>
            <person name="Sivarajan S.R."/>
            <person name="Patrignani A."/>
            <person name="Gruter S."/>
            <person name="Poveda L."/>
            <person name="Shimizu-Inatsugi R."/>
            <person name="Baeten J."/>
            <person name="Francoijs K.J."/>
            <person name="Nataraja K.N."/>
            <person name="Reddy Y.A.N."/>
            <person name="Phadnis S."/>
            <person name="Ravikumar R.L."/>
            <person name="Schlapbach R."/>
            <person name="Sreeman S.M."/>
            <person name="Shimizu K.K."/>
        </authorList>
    </citation>
    <scope>NUCLEOTIDE SEQUENCE</scope>
</reference>
<name>A0AAV5EC15_ELECO</name>
<dbReference type="GO" id="GO:0006979">
    <property type="term" value="P:response to oxidative stress"/>
    <property type="evidence" value="ECO:0007669"/>
    <property type="project" value="UniProtKB-UniRule"/>
</dbReference>
<dbReference type="Gene3D" id="1.10.520.10">
    <property type="match status" value="1"/>
</dbReference>
<dbReference type="InterPro" id="IPR033905">
    <property type="entry name" value="Secretory_peroxidase"/>
</dbReference>
<feature type="domain" description="Plant heme peroxidase family profile" evidence="19">
    <location>
        <begin position="34"/>
        <end position="353"/>
    </location>
</feature>
<evidence type="ECO:0000256" key="6">
    <source>
        <dbReference type="ARBA" id="ARBA00022723"/>
    </source>
</evidence>
<keyword evidence="10 17" id="KW-1015">Disulfide bond</keyword>
<dbReference type="InterPro" id="IPR019793">
    <property type="entry name" value="Peroxidases_heam-ligand_BS"/>
</dbReference>
<keyword evidence="9 15" id="KW-0408">Iron</keyword>
<evidence type="ECO:0000259" key="19">
    <source>
        <dbReference type="PROSITE" id="PS50873"/>
    </source>
</evidence>
<comment type="subcellular location">
    <subcellularLocation>
        <location evidence="2 18">Secreted</location>
    </subcellularLocation>
</comment>
<keyword evidence="4 18" id="KW-0575">Peroxidase</keyword>
<evidence type="ECO:0000256" key="15">
    <source>
        <dbReference type="PIRSR" id="PIRSR600823-3"/>
    </source>
</evidence>
<evidence type="ECO:0000256" key="17">
    <source>
        <dbReference type="PIRSR" id="PIRSR600823-5"/>
    </source>
</evidence>
<feature type="site" description="Transition state stabilizer" evidence="16">
    <location>
        <position position="71"/>
    </location>
</feature>
<evidence type="ECO:0000256" key="14">
    <source>
        <dbReference type="PIRSR" id="PIRSR600823-2"/>
    </source>
</evidence>
<feature type="binding site" evidence="15">
    <location>
        <position position="99"/>
    </location>
    <ligand>
        <name>Ca(2+)</name>
        <dbReference type="ChEBI" id="CHEBI:29108"/>
        <label>1</label>
    </ligand>
</feature>
<feature type="disulfide bond" evidence="17">
    <location>
        <begin position="211"/>
        <end position="243"/>
    </location>
</feature>
<evidence type="ECO:0000256" key="11">
    <source>
        <dbReference type="ARBA" id="ARBA00023283"/>
    </source>
</evidence>
<evidence type="ECO:0000256" key="4">
    <source>
        <dbReference type="ARBA" id="ARBA00022559"/>
    </source>
</evidence>
<evidence type="ECO:0000256" key="5">
    <source>
        <dbReference type="ARBA" id="ARBA00022617"/>
    </source>
</evidence>
<feature type="disulfide bond" evidence="17">
    <location>
        <begin position="44"/>
        <end position="126"/>
    </location>
</feature>
<dbReference type="GO" id="GO:0042744">
    <property type="term" value="P:hydrogen peroxide catabolic process"/>
    <property type="evidence" value="ECO:0007669"/>
    <property type="project" value="UniProtKB-KW"/>
</dbReference>
<dbReference type="Gene3D" id="1.10.420.10">
    <property type="entry name" value="Peroxidase, domain 2"/>
    <property type="match status" value="1"/>
</dbReference>
<feature type="binding site" evidence="15">
    <location>
        <position position="266"/>
    </location>
    <ligand>
        <name>Ca(2+)</name>
        <dbReference type="ChEBI" id="CHEBI:29108"/>
        <label>2</label>
    </ligand>
</feature>
<dbReference type="InterPro" id="IPR010255">
    <property type="entry name" value="Haem_peroxidase_sf"/>
</dbReference>
<sequence>MARFSLLVLAALIIAAAASSSLHRAAVDAAIVEGLQVGFYDRTCPEAESTIREIVNTDKNNDPTIPAGLIRIFFHDCFVKGCDASILLDETPTPGEETEKQSPANGFTLNGLSTIDVAKSTIESLCPRTVSCADIVAFAARDAAVAAGHPGYPVAAGRRDGLGSLKSSLPGNLPGPGQGVGEITRVFVGKGMTQEDAVVLSGAHSIGGAHCFMFSDRLYNFSAGADVDPAMDPGYAGMLRTVCPAPGSPDGEDPENAPKVAFDARTEQRLDTSYFVEVLSRRGLLGSDNALAEDPGTRPLVEALARDVQLFQPGRESSCVHRKFAESMQKLGMVDVLVGEGNGEIRMDCRAVNTPGEQVPPTLPSEF</sequence>
<keyword evidence="11" id="KW-0873">Pyrrolidone carboxylic acid</keyword>
<evidence type="ECO:0000256" key="10">
    <source>
        <dbReference type="ARBA" id="ARBA00023157"/>
    </source>
</evidence>
<feature type="disulfide bond" evidence="17">
    <location>
        <begin position="77"/>
        <end position="82"/>
    </location>
</feature>
<dbReference type="GO" id="GO:0005576">
    <property type="term" value="C:extracellular region"/>
    <property type="evidence" value="ECO:0007669"/>
    <property type="project" value="UniProtKB-SubCell"/>
</dbReference>
<comment type="similarity">
    <text evidence="3">Belongs to the peroxidase family. Ascorbate peroxidase subfamily.</text>
</comment>
<proteinExistence type="inferred from homology"/>
<comment type="caution">
    <text evidence="20">The sequence shown here is derived from an EMBL/GenBank/DDBJ whole genome shotgun (WGS) entry which is preliminary data.</text>
</comment>
<feature type="binding site" evidence="15">
    <location>
        <position position="85"/>
    </location>
    <ligand>
        <name>Ca(2+)</name>
        <dbReference type="ChEBI" id="CHEBI:29108"/>
        <label>1</label>
    </ligand>
</feature>
<accession>A0AAV5EC15</accession>
<keyword evidence="8 18" id="KW-0560">Oxidoreductase</keyword>
<evidence type="ECO:0000256" key="13">
    <source>
        <dbReference type="PIRSR" id="PIRSR600823-1"/>
    </source>
</evidence>
<gene>
    <name evidence="20" type="primary">gb08394</name>
    <name evidence="20" type="ORF">PR202_gb08394</name>
</gene>
<evidence type="ECO:0000256" key="8">
    <source>
        <dbReference type="ARBA" id="ARBA00023002"/>
    </source>
</evidence>
<dbReference type="PANTHER" id="PTHR31517:SF84">
    <property type="entry name" value="PEROXIDASE"/>
    <property type="match status" value="1"/>
</dbReference>
<evidence type="ECO:0000256" key="9">
    <source>
        <dbReference type="ARBA" id="ARBA00023004"/>
    </source>
</evidence>
<dbReference type="AlphaFoldDB" id="A0AAV5EC15"/>
<feature type="binding site" description="axial binding residue" evidence="15">
    <location>
        <position position="204"/>
    </location>
    <ligand>
        <name>heme b</name>
        <dbReference type="ChEBI" id="CHEBI:60344"/>
    </ligand>
    <ligandPart>
        <name>Fe</name>
        <dbReference type="ChEBI" id="CHEBI:18248"/>
    </ligandPart>
</feature>
<dbReference type="CDD" id="cd00693">
    <property type="entry name" value="secretory_peroxidase"/>
    <property type="match status" value="1"/>
</dbReference>
<feature type="active site" description="Proton acceptor" evidence="13">
    <location>
        <position position="75"/>
    </location>
</feature>
<feature type="binding site" evidence="14">
    <location>
        <position position="174"/>
    </location>
    <ligand>
        <name>substrate</name>
    </ligand>
</feature>
<dbReference type="EC" id="1.11.1.7" evidence="18"/>
<evidence type="ECO:0000256" key="1">
    <source>
        <dbReference type="ARBA" id="ARBA00000189"/>
    </source>
</evidence>
<dbReference type="GO" id="GO:0046872">
    <property type="term" value="F:metal ion binding"/>
    <property type="evidence" value="ECO:0007669"/>
    <property type="project" value="UniProtKB-UniRule"/>
</dbReference>
<keyword evidence="18" id="KW-0732">Signal</keyword>
<dbReference type="PRINTS" id="PR00458">
    <property type="entry name" value="PEROXIDASE"/>
</dbReference>
<feature type="binding site" evidence="15">
    <location>
        <position position="83"/>
    </location>
    <ligand>
        <name>Ca(2+)</name>
        <dbReference type="ChEBI" id="CHEBI:29108"/>
        <label>1</label>
    </ligand>
</feature>
<evidence type="ECO:0000313" key="20">
    <source>
        <dbReference type="EMBL" id="GJN20953.1"/>
    </source>
</evidence>
<reference evidence="20" key="2">
    <citation type="submission" date="2021-12" db="EMBL/GenBank/DDBJ databases">
        <title>Resequencing data analysis of finger millet.</title>
        <authorList>
            <person name="Hatakeyama M."/>
            <person name="Aluri S."/>
            <person name="Balachadran M.T."/>
            <person name="Sivarajan S.R."/>
            <person name="Poveda L."/>
            <person name="Shimizu-Inatsugi R."/>
            <person name="Schlapbach R."/>
            <person name="Sreeman S.M."/>
            <person name="Shimizu K.K."/>
        </authorList>
    </citation>
    <scope>NUCLEOTIDE SEQUENCE</scope>
</reference>
<dbReference type="SUPFAM" id="SSF48113">
    <property type="entry name" value="Heme-dependent peroxidases"/>
    <property type="match status" value="1"/>
</dbReference>
<keyword evidence="21" id="KW-1185">Reference proteome</keyword>
<dbReference type="InterPro" id="IPR002016">
    <property type="entry name" value="Haem_peroxidase"/>
</dbReference>
<dbReference type="GO" id="GO:0020037">
    <property type="term" value="F:heme binding"/>
    <property type="evidence" value="ECO:0007669"/>
    <property type="project" value="UniProtKB-UniRule"/>
</dbReference>
<dbReference type="GO" id="GO:0140825">
    <property type="term" value="F:lactoperoxidase activity"/>
    <property type="evidence" value="ECO:0007669"/>
    <property type="project" value="UniProtKB-EC"/>
</dbReference>
<feature type="signal peptide" evidence="18">
    <location>
        <begin position="1"/>
        <end position="18"/>
    </location>
</feature>
<evidence type="ECO:0000313" key="21">
    <source>
        <dbReference type="Proteomes" id="UP001054889"/>
    </source>
</evidence>
<protein>
    <recommendedName>
        <fullName evidence="18">Peroxidase</fullName>
        <ecNumber evidence="18">1.11.1.7</ecNumber>
    </recommendedName>
</protein>
<feature type="binding site" evidence="15">
    <location>
        <position position="81"/>
    </location>
    <ligand>
        <name>Ca(2+)</name>
        <dbReference type="ChEBI" id="CHEBI:29108"/>
        <label>1</label>
    </ligand>
</feature>
<evidence type="ECO:0000256" key="2">
    <source>
        <dbReference type="ARBA" id="ARBA00004613"/>
    </source>
</evidence>
<comment type="catalytic activity">
    <reaction evidence="1 18">
        <text>2 a phenolic donor + H2O2 = 2 a phenolic radical donor + 2 H2O</text>
        <dbReference type="Rhea" id="RHEA:56136"/>
        <dbReference type="ChEBI" id="CHEBI:15377"/>
        <dbReference type="ChEBI" id="CHEBI:16240"/>
        <dbReference type="ChEBI" id="CHEBI:139520"/>
        <dbReference type="ChEBI" id="CHEBI:139521"/>
        <dbReference type="EC" id="1.11.1.7"/>
    </reaction>
</comment>
<evidence type="ECO:0000256" key="12">
    <source>
        <dbReference type="ARBA" id="ARBA00023324"/>
    </source>
</evidence>
<evidence type="ECO:0000256" key="16">
    <source>
        <dbReference type="PIRSR" id="PIRSR600823-4"/>
    </source>
</evidence>
<dbReference type="PRINTS" id="PR00461">
    <property type="entry name" value="PLPEROXIDASE"/>
</dbReference>
<comment type="similarity">
    <text evidence="18">Belongs to the peroxidase family. Classical plant (class III) peroxidase subfamily.</text>
</comment>
<feature type="binding site" evidence="15">
    <location>
        <position position="263"/>
    </location>
    <ligand>
        <name>Ca(2+)</name>
        <dbReference type="ChEBI" id="CHEBI:29108"/>
        <label>2</label>
    </ligand>
</feature>
<evidence type="ECO:0000256" key="7">
    <source>
        <dbReference type="ARBA" id="ARBA00022837"/>
    </source>
</evidence>
<dbReference type="EMBL" id="BQKI01000075">
    <property type="protein sequence ID" value="GJN20953.1"/>
    <property type="molecule type" value="Genomic_DNA"/>
</dbReference>
<dbReference type="Proteomes" id="UP001054889">
    <property type="component" value="Unassembled WGS sequence"/>
</dbReference>
<feature type="binding site" evidence="15">
    <location>
        <position position="271"/>
    </location>
    <ligand>
        <name>Ca(2+)</name>
        <dbReference type="ChEBI" id="CHEBI:29108"/>
        <label>2</label>
    </ligand>
</feature>
<keyword evidence="6 15" id="KW-0479">Metal-binding</keyword>
<feature type="disulfide bond" evidence="17">
    <location>
        <begin position="132"/>
        <end position="349"/>
    </location>
</feature>
<keyword evidence="12 18" id="KW-0376">Hydrogen peroxide</keyword>
<organism evidence="20 21">
    <name type="scientific">Eleusine coracana subsp. coracana</name>
    <dbReference type="NCBI Taxonomy" id="191504"/>
    <lineage>
        <taxon>Eukaryota</taxon>
        <taxon>Viridiplantae</taxon>
        <taxon>Streptophyta</taxon>
        <taxon>Embryophyta</taxon>
        <taxon>Tracheophyta</taxon>
        <taxon>Spermatophyta</taxon>
        <taxon>Magnoliopsida</taxon>
        <taxon>Liliopsida</taxon>
        <taxon>Poales</taxon>
        <taxon>Poaceae</taxon>
        <taxon>PACMAD clade</taxon>
        <taxon>Chloridoideae</taxon>
        <taxon>Cynodonteae</taxon>
        <taxon>Eleusininae</taxon>
        <taxon>Eleusine</taxon>
    </lineage>
</organism>
<feature type="binding site" evidence="15">
    <location>
        <position position="79"/>
    </location>
    <ligand>
        <name>Ca(2+)</name>
        <dbReference type="ChEBI" id="CHEBI:29108"/>
        <label>1</label>
    </ligand>
</feature>
<comment type="function">
    <text evidence="18">Removal of H(2)O(2), oxidation of toxic reductants, biosynthesis and degradation of lignin, suberization, auxin catabolism, response to environmental stresses such as wounding, pathogen attack and oxidative stress.</text>
</comment>